<dbReference type="AlphaFoldDB" id="A0A9N7MR42"/>
<keyword evidence="1" id="KW-0547">Nucleotide-binding</keyword>
<dbReference type="InterPro" id="IPR001270">
    <property type="entry name" value="ClpA/B"/>
</dbReference>
<dbReference type="PANTHER" id="PTHR11638:SF18">
    <property type="entry name" value="HEAT SHOCK PROTEIN 104"/>
    <property type="match status" value="1"/>
</dbReference>
<dbReference type="OrthoDB" id="882087at2759"/>
<dbReference type="SUPFAM" id="SSF52540">
    <property type="entry name" value="P-loop containing nucleoside triphosphate hydrolases"/>
    <property type="match status" value="1"/>
</dbReference>
<dbReference type="Pfam" id="PF07724">
    <property type="entry name" value="AAA_2"/>
    <property type="match status" value="1"/>
</dbReference>
<dbReference type="InterPro" id="IPR003593">
    <property type="entry name" value="AAA+_ATPase"/>
</dbReference>
<evidence type="ECO:0000256" key="1">
    <source>
        <dbReference type="ARBA" id="ARBA00022741"/>
    </source>
</evidence>
<dbReference type="GO" id="GO:0034605">
    <property type="term" value="P:cellular response to heat"/>
    <property type="evidence" value="ECO:0007669"/>
    <property type="project" value="TreeGrafter"/>
</dbReference>
<dbReference type="SMART" id="SM00382">
    <property type="entry name" value="AAA"/>
    <property type="match status" value="1"/>
</dbReference>
<evidence type="ECO:0000259" key="3">
    <source>
        <dbReference type="SMART" id="SM00382"/>
    </source>
</evidence>
<dbReference type="InterPro" id="IPR027417">
    <property type="entry name" value="P-loop_NTPase"/>
</dbReference>
<evidence type="ECO:0000313" key="5">
    <source>
        <dbReference type="Proteomes" id="UP001153555"/>
    </source>
</evidence>
<accession>A0A9N7MR42</accession>
<comment type="caution">
    <text evidence="4">The sequence shown here is derived from an EMBL/GenBank/DDBJ whole genome shotgun (WGS) entry which is preliminary data.</text>
</comment>
<gene>
    <name evidence="4" type="ORF">SHERM_14264</name>
</gene>
<evidence type="ECO:0000256" key="2">
    <source>
        <dbReference type="ARBA" id="ARBA00022840"/>
    </source>
</evidence>
<keyword evidence="2" id="KW-0067">ATP-binding</keyword>
<dbReference type="GO" id="GO:0016887">
    <property type="term" value="F:ATP hydrolysis activity"/>
    <property type="evidence" value="ECO:0007669"/>
    <property type="project" value="InterPro"/>
</dbReference>
<dbReference type="InterPro" id="IPR003959">
    <property type="entry name" value="ATPase_AAA_core"/>
</dbReference>
<proteinExistence type="predicted"/>
<dbReference type="EMBL" id="CACSLK010012206">
    <property type="protein sequence ID" value="CAA0813925.1"/>
    <property type="molecule type" value="Genomic_DNA"/>
</dbReference>
<dbReference type="InterPro" id="IPR050130">
    <property type="entry name" value="ClpA_ClpB"/>
</dbReference>
<dbReference type="Gene3D" id="3.40.50.300">
    <property type="entry name" value="P-loop containing nucleotide triphosphate hydrolases"/>
    <property type="match status" value="1"/>
</dbReference>
<protein>
    <recommendedName>
        <fullName evidence="3">AAA+ ATPase domain-containing protein</fullName>
    </recommendedName>
</protein>
<dbReference type="GO" id="GO:0005524">
    <property type="term" value="F:ATP binding"/>
    <property type="evidence" value="ECO:0007669"/>
    <property type="project" value="UniProtKB-KW"/>
</dbReference>
<dbReference type="PANTHER" id="PTHR11638">
    <property type="entry name" value="ATP-DEPENDENT CLP PROTEASE"/>
    <property type="match status" value="1"/>
</dbReference>
<evidence type="ECO:0000313" key="4">
    <source>
        <dbReference type="EMBL" id="CAA0813925.1"/>
    </source>
</evidence>
<organism evidence="4 5">
    <name type="scientific">Striga hermonthica</name>
    <name type="common">Purple witchweed</name>
    <name type="synonym">Buchnera hermonthica</name>
    <dbReference type="NCBI Taxonomy" id="68872"/>
    <lineage>
        <taxon>Eukaryota</taxon>
        <taxon>Viridiplantae</taxon>
        <taxon>Streptophyta</taxon>
        <taxon>Embryophyta</taxon>
        <taxon>Tracheophyta</taxon>
        <taxon>Spermatophyta</taxon>
        <taxon>Magnoliopsida</taxon>
        <taxon>eudicotyledons</taxon>
        <taxon>Gunneridae</taxon>
        <taxon>Pentapetalae</taxon>
        <taxon>asterids</taxon>
        <taxon>lamiids</taxon>
        <taxon>Lamiales</taxon>
        <taxon>Orobanchaceae</taxon>
        <taxon>Buchnereae</taxon>
        <taxon>Striga</taxon>
    </lineage>
</organism>
<feature type="domain" description="AAA+ ATPase" evidence="3">
    <location>
        <begin position="223"/>
        <end position="355"/>
    </location>
</feature>
<dbReference type="PRINTS" id="PR00300">
    <property type="entry name" value="CLPPROTEASEA"/>
</dbReference>
<sequence length="584" mass="67515">MAKKKAKAPIDEKADRLQRLKESRRKLENRFCVRISSAAFEFAVDGLKTFHPQLISDEASPWKPIEILARACKLVVERFKNCAYERDFYENAYRLRWALVEIVEMCDKIDWYSKSWVDRLRWDRDSASIFMGEFLTRWEVVLKSPPRDELIYAFERHLTVSQVDVAQVVSTLTDVPPTVILPSIDHHQKAIYMTCRGLLEQNSTIHEIYATLVSTRRGSNNLPRGSFLLLGPTGAGKTDIARAVAEHWYCDASRLVEIDLSDYDVEETAECSTEKHEDFWGRLTGVVARRPYSVIVIDKIEKASPSVMRVLLELLRGEAQASGVVDFSNSVIFMTSGVGSDQLDLRCVCHKANEDLWNQFLSNQYIFRKTHDCVLKGSGPERALAEAKKLLGTDLLDSVDKVIIFKRFTNYMSVLRVLLRKIVSQLFGDKRLIVHASNEVLSFLFHEALQKFGEGGKALEKVLHEHIVPWLTAVNDLKTDVVVRVDKFVGERELLFSFQEQETCADDWYFKFKDGTFDKAAGNVRMKVESMHQIFKSIREYKRLLQCRNGKRDSGRLFMDICDEILRWTPFRERQPFHNLYWNL</sequence>
<dbReference type="GO" id="GO:0005737">
    <property type="term" value="C:cytoplasm"/>
    <property type="evidence" value="ECO:0007669"/>
    <property type="project" value="TreeGrafter"/>
</dbReference>
<dbReference type="Proteomes" id="UP001153555">
    <property type="component" value="Unassembled WGS sequence"/>
</dbReference>
<keyword evidence="5" id="KW-1185">Reference proteome</keyword>
<reference evidence="4" key="1">
    <citation type="submission" date="2019-12" db="EMBL/GenBank/DDBJ databases">
        <authorList>
            <person name="Scholes J."/>
        </authorList>
    </citation>
    <scope>NUCLEOTIDE SEQUENCE</scope>
</reference>
<name>A0A9N7MR42_STRHE</name>